<evidence type="ECO:0000256" key="2">
    <source>
        <dbReference type="ARBA" id="ARBA00008340"/>
    </source>
</evidence>
<dbReference type="Pfam" id="PF10234">
    <property type="entry name" value="Cluap1"/>
    <property type="match status" value="1"/>
</dbReference>
<feature type="region of interest" description="Disordered" evidence="8">
    <location>
        <begin position="420"/>
        <end position="448"/>
    </location>
</feature>
<feature type="coiled-coil region" evidence="7">
    <location>
        <begin position="189"/>
        <end position="234"/>
    </location>
</feature>
<keyword evidence="3" id="KW-0970">Cilium biogenesis/degradation</keyword>
<feature type="compositionally biased region" description="Basic and acidic residues" evidence="8">
    <location>
        <begin position="302"/>
        <end position="312"/>
    </location>
</feature>
<evidence type="ECO:0000256" key="6">
    <source>
        <dbReference type="ARBA" id="ARBA00023273"/>
    </source>
</evidence>
<evidence type="ECO:0000256" key="1">
    <source>
        <dbReference type="ARBA" id="ARBA00004138"/>
    </source>
</evidence>
<comment type="similarity">
    <text evidence="2">Belongs to the CLUAP1 family.</text>
</comment>
<feature type="compositionally biased region" description="Polar residues" evidence="8">
    <location>
        <begin position="420"/>
        <end position="429"/>
    </location>
</feature>
<keyword evidence="4 7" id="KW-0175">Coiled coil</keyword>
<dbReference type="GO" id="GO:0005815">
    <property type="term" value="C:microtubule organizing center"/>
    <property type="evidence" value="ECO:0007669"/>
    <property type="project" value="TreeGrafter"/>
</dbReference>
<evidence type="ECO:0000313" key="10">
    <source>
        <dbReference type="Proteomes" id="UP001381693"/>
    </source>
</evidence>
<evidence type="ECO:0000256" key="3">
    <source>
        <dbReference type="ARBA" id="ARBA00022794"/>
    </source>
</evidence>
<sequence>MSYREIRNLTEHLKSLGFPRLISMENFNTPNFPLLMEILVWAAKMVDSNADISSVIDTQHDRVLLIRVASIFFYQKLGIRLNTARLYGADKSAIRELLKITMSLYQATETALLPPADNSDRELLENNLTLSVSVKELREARHLASGIVLDAAALHDSLHREIDGKMARQATINRAFDIDRLEATLLSALHALSASNEDIKEATEQMEKQEEEIAEKIQKKKDSLIRNCKRLEALNKIKPSWQSEFEEEERNLHAIWQKYVIKHRNLTYLEEQLEGLEKQHLEKIETLPHNGVMDAASVTDDVPSKKENHLDRSTAGSLKNAGRRIFGSMTGDNVNASDESTSTDSFLNDSGSDDEDSLILLSKENDAAFIQPTDMVTQTVVESLSKQALYSNAYSASNIPSHKRPSSARPKSAHIESRVNTLNNMTGSVKGSERVSPLSASEDNSEGF</sequence>
<keyword evidence="10" id="KW-1185">Reference proteome</keyword>
<dbReference type="InterPro" id="IPR019366">
    <property type="entry name" value="Clusterin-associated_protein-1"/>
</dbReference>
<reference evidence="9 10" key="1">
    <citation type="submission" date="2023-11" db="EMBL/GenBank/DDBJ databases">
        <title>Halocaridina rubra genome assembly.</title>
        <authorList>
            <person name="Smith C."/>
        </authorList>
    </citation>
    <scope>NUCLEOTIDE SEQUENCE [LARGE SCALE GENOMIC DNA]</scope>
    <source>
        <strain evidence="9">EP-1</strain>
        <tissue evidence="9">Whole</tissue>
    </source>
</reference>
<organism evidence="9 10">
    <name type="scientific">Halocaridina rubra</name>
    <name type="common">Hawaiian red shrimp</name>
    <dbReference type="NCBI Taxonomy" id="373956"/>
    <lineage>
        <taxon>Eukaryota</taxon>
        <taxon>Metazoa</taxon>
        <taxon>Ecdysozoa</taxon>
        <taxon>Arthropoda</taxon>
        <taxon>Crustacea</taxon>
        <taxon>Multicrustacea</taxon>
        <taxon>Malacostraca</taxon>
        <taxon>Eumalacostraca</taxon>
        <taxon>Eucarida</taxon>
        <taxon>Decapoda</taxon>
        <taxon>Pleocyemata</taxon>
        <taxon>Caridea</taxon>
        <taxon>Atyoidea</taxon>
        <taxon>Atyidae</taxon>
        <taxon>Halocaridina</taxon>
    </lineage>
</organism>
<dbReference type="GO" id="GO:0060271">
    <property type="term" value="P:cilium assembly"/>
    <property type="evidence" value="ECO:0007669"/>
    <property type="project" value="TreeGrafter"/>
</dbReference>
<dbReference type="GO" id="GO:0030992">
    <property type="term" value="C:intraciliary transport particle B"/>
    <property type="evidence" value="ECO:0007669"/>
    <property type="project" value="TreeGrafter"/>
</dbReference>
<keyword evidence="6" id="KW-0966">Cell projection</keyword>
<dbReference type="AlphaFoldDB" id="A0AAN8X5X5"/>
<dbReference type="PANTHER" id="PTHR21547">
    <property type="entry name" value="CLUSTERIN ASSOCIATED PROTEIN 1"/>
    <property type="match status" value="1"/>
</dbReference>
<keyword evidence="5" id="KW-0969">Cilium</keyword>
<proteinExistence type="inferred from homology"/>
<comment type="caution">
    <text evidence="9">The sequence shown here is derived from an EMBL/GenBank/DDBJ whole genome shotgun (WGS) entry which is preliminary data.</text>
</comment>
<dbReference type="PANTHER" id="PTHR21547:SF0">
    <property type="entry name" value="CLUSTERIN-ASSOCIATED PROTEIN 1"/>
    <property type="match status" value="1"/>
</dbReference>
<evidence type="ECO:0000256" key="4">
    <source>
        <dbReference type="ARBA" id="ARBA00023054"/>
    </source>
</evidence>
<accession>A0AAN8X5X5</accession>
<name>A0AAN8X5X5_HALRR</name>
<feature type="region of interest" description="Disordered" evidence="8">
    <location>
        <begin position="300"/>
        <end position="353"/>
    </location>
</feature>
<evidence type="ECO:0000313" key="9">
    <source>
        <dbReference type="EMBL" id="KAK7078312.1"/>
    </source>
</evidence>
<dbReference type="EMBL" id="JAXCGZ010007894">
    <property type="protein sequence ID" value="KAK7078312.1"/>
    <property type="molecule type" value="Genomic_DNA"/>
</dbReference>
<gene>
    <name evidence="9" type="primary">CLUAP1_1</name>
    <name evidence="9" type="ORF">SK128_010440</name>
</gene>
<dbReference type="Proteomes" id="UP001381693">
    <property type="component" value="Unassembled WGS sequence"/>
</dbReference>
<dbReference type="GO" id="GO:0005929">
    <property type="term" value="C:cilium"/>
    <property type="evidence" value="ECO:0007669"/>
    <property type="project" value="UniProtKB-SubCell"/>
</dbReference>
<feature type="compositionally biased region" description="Polar residues" evidence="8">
    <location>
        <begin position="330"/>
        <end position="350"/>
    </location>
</feature>
<evidence type="ECO:0000256" key="7">
    <source>
        <dbReference type="SAM" id="Coils"/>
    </source>
</evidence>
<evidence type="ECO:0000256" key="8">
    <source>
        <dbReference type="SAM" id="MobiDB-lite"/>
    </source>
</evidence>
<protein>
    <submittedName>
        <fullName evidence="9">Clusterin-associated protein 1</fullName>
    </submittedName>
</protein>
<comment type="subcellular location">
    <subcellularLocation>
        <location evidence="1">Cell projection</location>
        <location evidence="1">Cilium</location>
    </subcellularLocation>
</comment>
<evidence type="ECO:0000256" key="5">
    <source>
        <dbReference type="ARBA" id="ARBA00023069"/>
    </source>
</evidence>